<dbReference type="Proteomes" id="UP001302374">
    <property type="component" value="Chromosome"/>
</dbReference>
<evidence type="ECO:0000259" key="2">
    <source>
        <dbReference type="Pfam" id="PF12984"/>
    </source>
</evidence>
<proteinExistence type="predicted"/>
<accession>A0ABZ0FZB7</accession>
<dbReference type="SUPFAM" id="SSF103088">
    <property type="entry name" value="OmpA-like"/>
    <property type="match status" value="1"/>
</dbReference>
<evidence type="ECO:0000313" key="4">
    <source>
        <dbReference type="Proteomes" id="UP001302374"/>
    </source>
</evidence>
<evidence type="ECO:0000256" key="1">
    <source>
        <dbReference type="SAM" id="SignalP"/>
    </source>
</evidence>
<sequence>MFTCFKRTIMRKIWCLSLLLLSCVASIYGQKFADGRGEVRNIDVVRGENSLFVSMTVDVSALDVASNRELLLIPVLRGGQDSIQLPFMIIAGRNRYYYHLRNTPVTDGIILERAGKTETINYRAVIPFENWMSTSALVMDESSCGCRGEEMGDDHRVTLFRFEPKVYTPVFVYLPPDVEPVKVREVKGSAYIDFPVNRTEIHEDYRNNPVELRKIRQTIDVVRNDPDVRITSLSIKGYASPEGTYANNTRLAKGRTATLKTYVRELYHFPDNVILTSYEPEDWSGLEAYVDSTNLKNRDAILALIRSNVEPDAKEKMIKSTYPEDYQFLLKNVYPGLRHSDYVVQYVVRTYTSAEEIRRIMKTQPQKLSLRELYLATRDLEPGSDEYNETFEIAVRMFPGDEVANLNAANAAMAKGDLKGAARYLDKAGDGKEAVYARGVYAALSGDYDSAMRFFAEAARGGIAEAEDALHQIEEVKNDQFK</sequence>
<dbReference type="PROSITE" id="PS51257">
    <property type="entry name" value="PROKAR_LIPOPROTEIN"/>
    <property type="match status" value="1"/>
</dbReference>
<feature type="signal peptide" evidence="1">
    <location>
        <begin position="1"/>
        <end position="33"/>
    </location>
</feature>
<dbReference type="SUPFAM" id="SSF48452">
    <property type="entry name" value="TPR-like"/>
    <property type="match status" value="1"/>
</dbReference>
<dbReference type="InterPro" id="IPR036737">
    <property type="entry name" value="OmpA-like_sf"/>
</dbReference>
<feature type="chain" id="PRO_5047313898" evidence="1">
    <location>
        <begin position="34"/>
        <end position="482"/>
    </location>
</feature>
<keyword evidence="1" id="KW-0732">Signal</keyword>
<name>A0ABZ0FZB7_9BACT</name>
<dbReference type="EMBL" id="CP043839">
    <property type="protein sequence ID" value="WOF13536.1"/>
    <property type="molecule type" value="Genomic_DNA"/>
</dbReference>
<feature type="domain" description="DUF3868" evidence="2">
    <location>
        <begin position="20"/>
        <end position="103"/>
    </location>
</feature>
<evidence type="ECO:0000313" key="3">
    <source>
        <dbReference type="EMBL" id="WOF13536.1"/>
    </source>
</evidence>
<dbReference type="InterPro" id="IPR011990">
    <property type="entry name" value="TPR-like_helical_dom_sf"/>
</dbReference>
<organism evidence="3 4">
    <name type="scientific">Butyricimonas paravirosa</name>
    <dbReference type="NCBI Taxonomy" id="1472417"/>
    <lineage>
        <taxon>Bacteria</taxon>
        <taxon>Pseudomonadati</taxon>
        <taxon>Bacteroidota</taxon>
        <taxon>Bacteroidia</taxon>
        <taxon>Bacteroidales</taxon>
        <taxon>Odoribacteraceae</taxon>
        <taxon>Butyricimonas</taxon>
    </lineage>
</organism>
<reference evidence="3 4" key="1">
    <citation type="submission" date="2019-09" db="EMBL/GenBank/DDBJ databases">
        <title>Butyricimonas paravirosa DSM 105722 (=214-4 = JCM 18677 = CCUG 65563).</title>
        <authorList>
            <person name="Le Roy T."/>
            <person name="Cani P.D."/>
        </authorList>
    </citation>
    <scope>NUCLEOTIDE SEQUENCE [LARGE SCALE GENOMIC DNA]</scope>
    <source>
        <strain evidence="3 4">DSM 105722</strain>
    </source>
</reference>
<dbReference type="Gene3D" id="3.30.1330.60">
    <property type="entry name" value="OmpA-like domain"/>
    <property type="match status" value="1"/>
</dbReference>
<gene>
    <name evidence="3" type="ORF">F1644_15250</name>
</gene>
<dbReference type="Gene3D" id="1.25.40.10">
    <property type="entry name" value="Tetratricopeptide repeat domain"/>
    <property type="match status" value="1"/>
</dbReference>
<dbReference type="Pfam" id="PF12984">
    <property type="entry name" value="DUF3868"/>
    <property type="match status" value="1"/>
</dbReference>
<protein>
    <submittedName>
        <fullName evidence="3">DUF3868 domain-containing protein</fullName>
    </submittedName>
</protein>
<dbReference type="InterPro" id="IPR024480">
    <property type="entry name" value="DUF3868"/>
</dbReference>
<keyword evidence="4" id="KW-1185">Reference proteome</keyword>